<sequence length="451" mass="49649">MSEQNGNRNRPSGSRPSGAHTSSSGGTRRPAQQRSGSQHSGQGERRRTTSQQGGKRNTNTRPNPNGNRPGGKKVTKKQRKKRKVIIYVIEIIVLLILLLILGVWMKLNKIDRGTIKEEDLTINQLDSETQALLSGYTNIALFGLDNRSNGDFDTGRSDSIIVVSINNDTKEVRMVSIYRDTYLDMDTTDGSFAKANAAYSKGGPTQAISMLNKNLDLDITDYVSVDFNAVADCVDLLGGITMDITDEEAAIMNGETEHQDYIGEVAQVTGKEAHYLDGGGTYNLDGVQATAYARIRYTAGDDYRRALRQRTVITKLIEKAKKADVATLTKIVDKMTEEVSTSYSNKELLGMAVYLQSYELADTCGFPFYKNTANVGKQGDCVIPCDLTTNVEELHTFLFEDENYTPSNTVEAISDKITTKTGYSADDAVKTSDPTEEDHTKTDDVESTETE</sequence>
<keyword evidence="3" id="KW-1133">Transmembrane helix</keyword>
<dbReference type="Proteomes" id="UP000621540">
    <property type="component" value="Unassembled WGS sequence"/>
</dbReference>
<dbReference type="EMBL" id="JACOQH010000001">
    <property type="protein sequence ID" value="MBC5752760.1"/>
    <property type="molecule type" value="Genomic_DNA"/>
</dbReference>
<feature type="transmembrane region" description="Helical" evidence="3">
    <location>
        <begin position="84"/>
        <end position="105"/>
    </location>
</feature>
<comment type="caution">
    <text evidence="5">The sequence shown here is derived from an EMBL/GenBank/DDBJ whole genome shotgun (WGS) entry which is preliminary data.</text>
</comment>
<dbReference type="RefSeq" id="WP_147617883.1">
    <property type="nucleotide sequence ID" value="NZ_JACOQH010000001.1"/>
</dbReference>
<feature type="domain" description="Cell envelope-related transcriptional attenuator" evidence="4">
    <location>
        <begin position="156"/>
        <end position="321"/>
    </location>
</feature>
<name>A0ABR7I757_9FIRM</name>
<reference evidence="5 6" key="1">
    <citation type="submission" date="2020-08" db="EMBL/GenBank/DDBJ databases">
        <title>Genome public.</title>
        <authorList>
            <person name="Liu C."/>
            <person name="Sun Q."/>
        </authorList>
    </citation>
    <scope>NUCLEOTIDE SEQUENCE [LARGE SCALE GENOMIC DNA]</scope>
    <source>
        <strain evidence="5 6">BX0805</strain>
    </source>
</reference>
<accession>A0ABR7I757</accession>
<keyword evidence="6" id="KW-1185">Reference proteome</keyword>
<gene>
    <name evidence="5" type="ORF">H8Z76_01755</name>
</gene>
<feature type="compositionally biased region" description="Low complexity" evidence="2">
    <location>
        <begin position="54"/>
        <end position="67"/>
    </location>
</feature>
<feature type="region of interest" description="Disordered" evidence="2">
    <location>
        <begin position="1"/>
        <end position="77"/>
    </location>
</feature>
<organism evidence="5 6">
    <name type="scientific">Roseburia yibonii</name>
    <dbReference type="NCBI Taxonomy" id="2763063"/>
    <lineage>
        <taxon>Bacteria</taxon>
        <taxon>Bacillati</taxon>
        <taxon>Bacillota</taxon>
        <taxon>Clostridia</taxon>
        <taxon>Lachnospirales</taxon>
        <taxon>Lachnospiraceae</taxon>
        <taxon>Roseburia</taxon>
    </lineage>
</organism>
<protein>
    <submittedName>
        <fullName evidence="5">LCP family protein</fullName>
    </submittedName>
</protein>
<evidence type="ECO:0000256" key="3">
    <source>
        <dbReference type="SAM" id="Phobius"/>
    </source>
</evidence>
<comment type="similarity">
    <text evidence="1">Belongs to the LytR/CpsA/Psr (LCP) family.</text>
</comment>
<evidence type="ECO:0000256" key="2">
    <source>
        <dbReference type="SAM" id="MobiDB-lite"/>
    </source>
</evidence>
<evidence type="ECO:0000256" key="1">
    <source>
        <dbReference type="ARBA" id="ARBA00006068"/>
    </source>
</evidence>
<feature type="region of interest" description="Disordered" evidence="2">
    <location>
        <begin position="424"/>
        <end position="451"/>
    </location>
</feature>
<keyword evidence="3" id="KW-0472">Membrane</keyword>
<dbReference type="InterPro" id="IPR050922">
    <property type="entry name" value="LytR/CpsA/Psr_CW_biosynth"/>
</dbReference>
<proteinExistence type="inferred from homology"/>
<evidence type="ECO:0000313" key="6">
    <source>
        <dbReference type="Proteomes" id="UP000621540"/>
    </source>
</evidence>
<evidence type="ECO:0000259" key="4">
    <source>
        <dbReference type="Pfam" id="PF03816"/>
    </source>
</evidence>
<dbReference type="NCBIfam" id="TIGR00350">
    <property type="entry name" value="lytR_cpsA_psr"/>
    <property type="match status" value="1"/>
</dbReference>
<evidence type="ECO:0000313" key="5">
    <source>
        <dbReference type="EMBL" id="MBC5752760.1"/>
    </source>
</evidence>
<feature type="compositionally biased region" description="Low complexity" evidence="2">
    <location>
        <begin position="32"/>
        <end position="41"/>
    </location>
</feature>
<dbReference type="Gene3D" id="3.40.630.190">
    <property type="entry name" value="LCP protein"/>
    <property type="match status" value="1"/>
</dbReference>
<dbReference type="Pfam" id="PF03816">
    <property type="entry name" value="LytR_cpsA_psr"/>
    <property type="match status" value="1"/>
</dbReference>
<keyword evidence="3" id="KW-0812">Transmembrane</keyword>
<dbReference type="PANTHER" id="PTHR33392:SF6">
    <property type="entry name" value="POLYISOPRENYL-TEICHOIC ACID--PEPTIDOGLYCAN TEICHOIC ACID TRANSFERASE TAGU"/>
    <property type="match status" value="1"/>
</dbReference>
<feature type="compositionally biased region" description="Polar residues" evidence="2">
    <location>
        <begin position="1"/>
        <end position="26"/>
    </location>
</feature>
<dbReference type="InterPro" id="IPR004474">
    <property type="entry name" value="LytR_CpsA_psr"/>
</dbReference>
<dbReference type="PANTHER" id="PTHR33392">
    <property type="entry name" value="POLYISOPRENYL-TEICHOIC ACID--PEPTIDOGLYCAN TEICHOIC ACID TRANSFERASE TAGU"/>
    <property type="match status" value="1"/>
</dbReference>